<dbReference type="Proteomes" id="UP001175211">
    <property type="component" value="Unassembled WGS sequence"/>
</dbReference>
<evidence type="ECO:0000313" key="1">
    <source>
        <dbReference type="EMBL" id="KAK0467045.1"/>
    </source>
</evidence>
<keyword evidence="2" id="KW-1185">Reference proteome</keyword>
<dbReference type="EMBL" id="JAUEPS010000003">
    <property type="protein sequence ID" value="KAK0467045.1"/>
    <property type="molecule type" value="Genomic_DNA"/>
</dbReference>
<accession>A0AA39NK29</accession>
<gene>
    <name evidence="1" type="ORF">EV420DRAFT_1506870</name>
</gene>
<dbReference type="AlphaFoldDB" id="A0AA39NK29"/>
<proteinExistence type="predicted"/>
<protein>
    <submittedName>
        <fullName evidence="1">Uncharacterized protein</fullName>
    </submittedName>
</protein>
<evidence type="ECO:0000313" key="2">
    <source>
        <dbReference type="Proteomes" id="UP001175211"/>
    </source>
</evidence>
<reference evidence="1" key="1">
    <citation type="submission" date="2023-06" db="EMBL/GenBank/DDBJ databases">
        <authorList>
            <consortium name="Lawrence Berkeley National Laboratory"/>
            <person name="Ahrendt S."/>
            <person name="Sahu N."/>
            <person name="Indic B."/>
            <person name="Wong-Bajracharya J."/>
            <person name="Merenyi Z."/>
            <person name="Ke H.-M."/>
            <person name="Monk M."/>
            <person name="Kocsube S."/>
            <person name="Drula E."/>
            <person name="Lipzen A."/>
            <person name="Balint B."/>
            <person name="Henrissat B."/>
            <person name="Andreopoulos B."/>
            <person name="Martin F.M."/>
            <person name="Harder C.B."/>
            <person name="Rigling D."/>
            <person name="Ford K.L."/>
            <person name="Foster G.D."/>
            <person name="Pangilinan J."/>
            <person name="Papanicolaou A."/>
            <person name="Barry K."/>
            <person name="LaButti K."/>
            <person name="Viragh M."/>
            <person name="Koriabine M."/>
            <person name="Yan M."/>
            <person name="Riley R."/>
            <person name="Champramary S."/>
            <person name="Plett K.L."/>
            <person name="Tsai I.J."/>
            <person name="Slot J."/>
            <person name="Sipos G."/>
            <person name="Plett J."/>
            <person name="Nagy L.G."/>
            <person name="Grigoriev I.V."/>
        </authorList>
    </citation>
    <scope>NUCLEOTIDE SEQUENCE</scope>
    <source>
        <strain evidence="1">CCBAS 213</strain>
    </source>
</reference>
<dbReference type="RefSeq" id="XP_060337637.1">
    <property type="nucleotide sequence ID" value="XM_060471338.1"/>
</dbReference>
<dbReference type="GeneID" id="85354886"/>
<organism evidence="1 2">
    <name type="scientific">Armillaria tabescens</name>
    <name type="common">Ringless honey mushroom</name>
    <name type="synonym">Agaricus tabescens</name>
    <dbReference type="NCBI Taxonomy" id="1929756"/>
    <lineage>
        <taxon>Eukaryota</taxon>
        <taxon>Fungi</taxon>
        <taxon>Dikarya</taxon>
        <taxon>Basidiomycota</taxon>
        <taxon>Agaricomycotina</taxon>
        <taxon>Agaricomycetes</taxon>
        <taxon>Agaricomycetidae</taxon>
        <taxon>Agaricales</taxon>
        <taxon>Marasmiineae</taxon>
        <taxon>Physalacriaceae</taxon>
        <taxon>Desarmillaria</taxon>
    </lineage>
</organism>
<sequence length="246" mass="27438">MGGLISSYYNFIYDLASPKRVFKLHPIPTVMTRLLFVFLVFFASVFCRASPAPPETNGKRMAQGLPPLPPKTLFRGTRTVTDVQRRTSPSALPFVTYTGRLQVRREDGRSIGTVDSSMSDINSVRSENDLLNPGFPDPLFFGIEGSHLAHDIRSIAKFKNVNQTHPNWVPPSDPQISAQSAIWSIDPTTRKLNVHWINSDGSKPDIMLAWDSRDSQSRGLLIVGDLELTNQLPDIPASFVNLYLVD</sequence>
<name>A0AA39NK29_ARMTA</name>
<comment type="caution">
    <text evidence="1">The sequence shown here is derived from an EMBL/GenBank/DDBJ whole genome shotgun (WGS) entry which is preliminary data.</text>
</comment>